<dbReference type="HOGENOM" id="CLU_577113_0_0_11"/>
<accession>L1MA48</accession>
<dbReference type="OrthoDB" id="4427624at2"/>
<keyword evidence="1" id="KW-0472">Membrane</keyword>
<feature type="transmembrane region" description="Helical" evidence="1">
    <location>
        <begin position="20"/>
        <end position="42"/>
    </location>
</feature>
<dbReference type="STRING" id="1035195.HMPREF9997_02487"/>
<evidence type="ECO:0008006" key="4">
    <source>
        <dbReference type="Google" id="ProtNLM"/>
    </source>
</evidence>
<dbReference type="InterPro" id="IPR021205">
    <property type="entry name" value="Lanti_perm_SpaE/MutE/EpiE-like"/>
</dbReference>
<feature type="transmembrane region" description="Helical" evidence="1">
    <location>
        <begin position="451"/>
        <end position="472"/>
    </location>
</feature>
<feature type="transmembrane region" description="Helical" evidence="1">
    <location>
        <begin position="48"/>
        <end position="69"/>
    </location>
</feature>
<name>L1MA48_9CORY</name>
<feature type="transmembrane region" description="Helical" evidence="1">
    <location>
        <begin position="97"/>
        <end position="120"/>
    </location>
</feature>
<dbReference type="CDD" id="cd21807">
    <property type="entry name" value="ABC-2_lan_permease_MutE_EpiE-like"/>
    <property type="match status" value="1"/>
</dbReference>
<proteinExistence type="predicted"/>
<keyword evidence="1" id="KW-1133">Transmembrane helix</keyword>
<evidence type="ECO:0000313" key="2">
    <source>
        <dbReference type="EMBL" id="EKX88123.1"/>
    </source>
</evidence>
<dbReference type="eggNOG" id="COG4200">
    <property type="taxonomic scope" value="Bacteria"/>
</dbReference>
<feature type="transmembrane region" description="Helical" evidence="1">
    <location>
        <begin position="126"/>
        <end position="146"/>
    </location>
</feature>
<comment type="caution">
    <text evidence="2">The sequence shown here is derived from an EMBL/GenBank/DDBJ whole genome shotgun (WGS) entry which is preliminary data.</text>
</comment>
<evidence type="ECO:0000313" key="3">
    <source>
        <dbReference type="Proteomes" id="UP000010445"/>
    </source>
</evidence>
<dbReference type="PATRIC" id="fig|1035195.3.peg.2221"/>
<feature type="transmembrane region" description="Helical" evidence="1">
    <location>
        <begin position="412"/>
        <end position="439"/>
    </location>
</feature>
<feature type="transmembrane region" description="Helical" evidence="1">
    <location>
        <begin position="287"/>
        <end position="308"/>
    </location>
</feature>
<organism evidence="2 3">
    <name type="scientific">Corynebacterium durum F0235</name>
    <dbReference type="NCBI Taxonomy" id="1035195"/>
    <lineage>
        <taxon>Bacteria</taxon>
        <taxon>Bacillati</taxon>
        <taxon>Actinomycetota</taxon>
        <taxon>Actinomycetes</taxon>
        <taxon>Mycobacteriales</taxon>
        <taxon>Corynebacteriaceae</taxon>
        <taxon>Corynebacterium</taxon>
    </lineage>
</organism>
<reference evidence="2 3" key="1">
    <citation type="submission" date="2012-05" db="EMBL/GenBank/DDBJ databases">
        <authorList>
            <person name="Weinstock G."/>
            <person name="Sodergren E."/>
            <person name="Lobos E.A."/>
            <person name="Fulton L."/>
            <person name="Fulton R."/>
            <person name="Courtney L."/>
            <person name="Fronick C."/>
            <person name="O'Laughlin M."/>
            <person name="Godfrey J."/>
            <person name="Wilson R.M."/>
            <person name="Miner T."/>
            <person name="Farmer C."/>
            <person name="Delehaunty K."/>
            <person name="Cordes M."/>
            <person name="Minx P."/>
            <person name="Tomlinson C."/>
            <person name="Chen J."/>
            <person name="Wollam A."/>
            <person name="Pepin K.H."/>
            <person name="Bhonagiri V."/>
            <person name="Zhang X."/>
            <person name="Suruliraj S."/>
            <person name="Warren W."/>
            <person name="Mitreva M."/>
            <person name="Mardis E.R."/>
            <person name="Wilson R.K."/>
        </authorList>
    </citation>
    <scope>NUCLEOTIDE SEQUENCE [LARGE SCALE GENOMIC DNA]</scope>
    <source>
        <strain evidence="2 3">F0235</strain>
    </source>
</reference>
<sequence length="483" mass="51371">MIPYLLAEVIRVRRTSVAYFPWVGVLLALMTIVLSAGVQSAGYISVPFSWQVMYFTGMAAPLMMLMAALSEQRERRARHGGLWWRGVDKRKDRAARLLILAGISALLQVLNFGIVILFGAPLDRGVLAALYCWIGSLGLIGLGALVARRFGMIAALAVGVVWQLIGVVFAESSWWLLCPPTWPIRILLVPVGVEVSGLPIPADSPALHDPPLVGVGLCVLLGVVTCAAAALMNETGEARPVRRRPAPQVSVPHSAPLSTPAFTTASASRQLPAFPILAVVSILRRSGVLTCVVLSALVVVALASWYPADTASGLFSYMIVPLGVGILPVLTWAAVGPNLAHATAENPRFFPAYVATHIIVLAVLAGVTSVSLVAVGQPAGEVLRQLVLWLLVGSVFVLLALALVIRFGMGAALVAMIVWTIVTVLIGGDVLAESFLWVIAPLAWPETAIPVQRFIIAMPLAALGCVVSWYMVRAAGRRYVENA</sequence>
<dbReference type="AlphaFoldDB" id="L1MA48"/>
<dbReference type="Proteomes" id="UP000010445">
    <property type="component" value="Unassembled WGS sequence"/>
</dbReference>
<dbReference type="EMBL" id="AMEM01000040">
    <property type="protein sequence ID" value="EKX88123.1"/>
    <property type="molecule type" value="Genomic_DNA"/>
</dbReference>
<feature type="transmembrane region" description="Helical" evidence="1">
    <location>
        <begin position="386"/>
        <end position="405"/>
    </location>
</feature>
<dbReference type="RefSeq" id="WP_006062291.1">
    <property type="nucleotide sequence ID" value="NZ_KB290824.1"/>
</dbReference>
<feature type="transmembrane region" description="Helical" evidence="1">
    <location>
        <begin position="153"/>
        <end position="177"/>
    </location>
</feature>
<feature type="transmembrane region" description="Helical" evidence="1">
    <location>
        <begin position="314"/>
        <end position="340"/>
    </location>
</feature>
<keyword evidence="3" id="KW-1185">Reference proteome</keyword>
<feature type="transmembrane region" description="Helical" evidence="1">
    <location>
        <begin position="352"/>
        <end position="374"/>
    </location>
</feature>
<gene>
    <name evidence="2" type="ORF">HMPREF9997_02487</name>
</gene>
<protein>
    <recommendedName>
        <fullName evidence="4">Lantibiotic protection ABC transporter permease subunit, MutE/EpiE family</fullName>
    </recommendedName>
</protein>
<keyword evidence="1" id="KW-0812">Transmembrane</keyword>
<evidence type="ECO:0000256" key="1">
    <source>
        <dbReference type="SAM" id="Phobius"/>
    </source>
</evidence>
<feature type="transmembrane region" description="Helical" evidence="1">
    <location>
        <begin position="212"/>
        <end position="233"/>
    </location>
</feature>